<organism evidence="1">
    <name type="scientific">marine metagenome</name>
    <dbReference type="NCBI Taxonomy" id="408172"/>
    <lineage>
        <taxon>unclassified sequences</taxon>
        <taxon>metagenomes</taxon>
        <taxon>ecological metagenomes</taxon>
    </lineage>
</organism>
<dbReference type="Gene3D" id="3.40.50.10110">
    <property type="entry name" value="DNA polymerase III subunit chi"/>
    <property type="match status" value="1"/>
</dbReference>
<dbReference type="GO" id="GO:0032298">
    <property type="term" value="P:positive regulation of DNA-templated DNA replication initiation"/>
    <property type="evidence" value="ECO:0007669"/>
    <property type="project" value="TreeGrafter"/>
</dbReference>
<gene>
    <name evidence="1" type="ORF">METZ01_LOCUS369295</name>
</gene>
<dbReference type="GO" id="GO:0003677">
    <property type="term" value="F:DNA binding"/>
    <property type="evidence" value="ECO:0007669"/>
    <property type="project" value="InterPro"/>
</dbReference>
<proteinExistence type="predicted"/>
<evidence type="ECO:0000313" key="1">
    <source>
        <dbReference type="EMBL" id="SVD16441.1"/>
    </source>
</evidence>
<dbReference type="AlphaFoldDB" id="A0A382T570"/>
<dbReference type="PANTHER" id="PTHR38767">
    <property type="entry name" value="DNA POLYMERASE III SUBUNIT CHI"/>
    <property type="match status" value="1"/>
</dbReference>
<dbReference type="PANTHER" id="PTHR38767:SF1">
    <property type="entry name" value="DNA POLYMERASE III SUBUNIT CHI"/>
    <property type="match status" value="1"/>
</dbReference>
<protein>
    <recommendedName>
        <fullName evidence="2">DNA polymerase III subunit chi</fullName>
    </recommendedName>
</protein>
<dbReference type="Pfam" id="PF04364">
    <property type="entry name" value="DNA_pol3_chi"/>
    <property type="match status" value="1"/>
</dbReference>
<accession>A0A382T570</accession>
<reference evidence="1" key="1">
    <citation type="submission" date="2018-05" db="EMBL/GenBank/DDBJ databases">
        <authorList>
            <person name="Lanie J.A."/>
            <person name="Ng W.-L."/>
            <person name="Kazmierczak K.M."/>
            <person name="Andrzejewski T.M."/>
            <person name="Davidsen T.M."/>
            <person name="Wayne K.J."/>
            <person name="Tettelin H."/>
            <person name="Glass J.I."/>
            <person name="Rusch D."/>
            <person name="Podicherti R."/>
            <person name="Tsui H.-C.T."/>
            <person name="Winkler M.E."/>
        </authorList>
    </citation>
    <scope>NUCLEOTIDE SEQUENCE</scope>
</reference>
<dbReference type="GO" id="GO:0003887">
    <property type="term" value="F:DNA-directed DNA polymerase activity"/>
    <property type="evidence" value="ECO:0007669"/>
    <property type="project" value="InterPro"/>
</dbReference>
<sequence length="146" mass="16689">MTDGPQIDFYVLQEQSPGGRFKLACRIVEKAYRLGHQVYVRTDNSDDTNVLDDLLWTFSQNSFVPHQLCTESESRESPVVIGEHPPAAEGIDVVISVADDPVSDFTDYPRIVEIVGYEDDEKTSGRNRFRYYREHGVEPNTHRIAR</sequence>
<dbReference type="SUPFAM" id="SSF102400">
    <property type="entry name" value="DNA polymerase III chi subunit"/>
    <property type="match status" value="1"/>
</dbReference>
<dbReference type="EMBL" id="UINC01133484">
    <property type="protein sequence ID" value="SVD16441.1"/>
    <property type="molecule type" value="Genomic_DNA"/>
</dbReference>
<name>A0A382T570_9ZZZZ</name>
<dbReference type="InterPro" id="IPR036768">
    <property type="entry name" value="PolIII_chi_sf"/>
</dbReference>
<evidence type="ECO:0008006" key="2">
    <source>
        <dbReference type="Google" id="ProtNLM"/>
    </source>
</evidence>
<dbReference type="InterPro" id="IPR007459">
    <property type="entry name" value="DNA_pol3_chi"/>
</dbReference>
<dbReference type="GO" id="GO:0006260">
    <property type="term" value="P:DNA replication"/>
    <property type="evidence" value="ECO:0007669"/>
    <property type="project" value="InterPro"/>
</dbReference>